<organism evidence="1 2">
    <name type="scientific">Phaeosphaeria nodorum (strain SN15 / ATCC MYA-4574 / FGSC 10173)</name>
    <name type="common">Glume blotch fungus</name>
    <name type="synonym">Parastagonospora nodorum</name>
    <dbReference type="NCBI Taxonomy" id="321614"/>
    <lineage>
        <taxon>Eukaryota</taxon>
        <taxon>Fungi</taxon>
        <taxon>Dikarya</taxon>
        <taxon>Ascomycota</taxon>
        <taxon>Pezizomycotina</taxon>
        <taxon>Dothideomycetes</taxon>
        <taxon>Pleosporomycetidae</taxon>
        <taxon>Pleosporales</taxon>
        <taxon>Pleosporineae</taxon>
        <taxon>Phaeosphaeriaceae</taxon>
        <taxon>Parastagonospora</taxon>
    </lineage>
</organism>
<proteinExistence type="predicted"/>
<reference evidence="2" key="1">
    <citation type="journal article" date="2021" name="BMC Genomics">
        <title>Chromosome-level genome assembly and manually-curated proteome of model necrotroph Parastagonospora nodorum Sn15 reveals a genome-wide trove of candidate effector homologs, and redundancy of virulence-related functions within an accessory chromosome.</title>
        <authorList>
            <person name="Bertazzoni S."/>
            <person name="Jones D.A.B."/>
            <person name="Phan H.T."/>
            <person name="Tan K.-C."/>
            <person name="Hane J.K."/>
        </authorList>
    </citation>
    <scope>NUCLEOTIDE SEQUENCE [LARGE SCALE GENOMIC DNA]</scope>
    <source>
        <strain evidence="2">SN15 / ATCC MYA-4574 / FGSC 10173)</strain>
    </source>
</reference>
<dbReference type="Proteomes" id="UP000663193">
    <property type="component" value="Chromosome 6"/>
</dbReference>
<protein>
    <submittedName>
        <fullName evidence="1">Uncharacterized protein</fullName>
    </submittedName>
</protein>
<gene>
    <name evidence="1" type="ORF">JI435_055240</name>
</gene>
<dbReference type="EMBL" id="CP069028">
    <property type="protein sequence ID" value="QRC95883.1"/>
    <property type="molecule type" value="Genomic_DNA"/>
</dbReference>
<dbReference type="RefSeq" id="XP_001795929.1">
    <property type="nucleotide sequence ID" value="XM_001795877.1"/>
</dbReference>
<accession>A0A7U2F1H9</accession>
<evidence type="ECO:0000313" key="2">
    <source>
        <dbReference type="Proteomes" id="UP000663193"/>
    </source>
</evidence>
<dbReference type="VEuPathDB" id="FungiDB:JI435_055240"/>
<sequence length="124" mass="13944">MAVPESLGIDERTSLAARRARTTETHLTSLLTLGTLALPTSNYPLDQKVSHAEFNKIGFISTNLRARVQISSPKIPHTAPPLRQGVAHFETWNRKSLKGLTTSRAQQLRLAQRRARNWNEISLY</sequence>
<dbReference type="AlphaFoldDB" id="A0A7U2F1H9"/>
<evidence type="ECO:0000313" key="1">
    <source>
        <dbReference type="EMBL" id="QRC95883.1"/>
    </source>
</evidence>
<keyword evidence="2" id="KW-1185">Reference proteome</keyword>
<name>A0A7U2F1H9_PHANO</name>
<dbReference type="KEGG" id="pno:SNOG_05524"/>